<name>A0A846HI43_9CYAN</name>
<protein>
    <submittedName>
        <fullName evidence="1">DOMON-like domain-containing protein</fullName>
    </submittedName>
</protein>
<comment type="caution">
    <text evidence="1">The sequence shown here is derived from an EMBL/GenBank/DDBJ whole genome shotgun (WGS) entry which is preliminary data.</text>
</comment>
<sequence>MNEQNFSLQPFNLTSSLSDLKITGSIARNGKKLTISYALLGDLTKVEIPTPADLLKRKYDLWEETCFEFFVGIKNSPDYWEFNLSPAGHWNVFHLDNYRQGLQEEMAVTSLPFSVQQKSDALLVDLEVDLNKFILAEQSLEVGITTVIKSKDGNLSYWALTHCGEEADFHRRESFVVEL</sequence>
<reference evidence="1 2" key="1">
    <citation type="journal article" date="2015" name="Genome Announc.">
        <title>Draft Genome Sequence of Cyanobacterium Hassallia byssoidea Strain VB512170, Isolated from Monuments in India.</title>
        <authorList>
            <person name="Singh D."/>
            <person name="Chandrababunaidu M.M."/>
            <person name="Panda A."/>
            <person name="Sen D."/>
            <person name="Bhattacharyya S."/>
            <person name="Adhikary S.P."/>
            <person name="Tripathy S."/>
        </authorList>
    </citation>
    <scope>NUCLEOTIDE SEQUENCE [LARGE SCALE GENOMIC DNA]</scope>
    <source>
        <strain evidence="1 2">VB512170</strain>
    </source>
</reference>
<organism evidence="1 2">
    <name type="scientific">Hassallia byssoidea VB512170</name>
    <dbReference type="NCBI Taxonomy" id="1304833"/>
    <lineage>
        <taxon>Bacteria</taxon>
        <taxon>Bacillati</taxon>
        <taxon>Cyanobacteriota</taxon>
        <taxon>Cyanophyceae</taxon>
        <taxon>Nostocales</taxon>
        <taxon>Tolypothrichaceae</taxon>
        <taxon>Hassallia</taxon>
    </lineage>
</organism>
<accession>A0A846HI43</accession>
<dbReference type="Gene3D" id="2.60.40.1190">
    <property type="match status" value="1"/>
</dbReference>
<keyword evidence="2" id="KW-1185">Reference proteome</keyword>
<dbReference type="RefSeq" id="WP_039737610.1">
    <property type="nucleotide sequence ID" value="NZ_JTCM02000128.1"/>
</dbReference>
<dbReference type="EMBL" id="JTCM02000128">
    <property type="protein sequence ID" value="NEU76723.1"/>
    <property type="molecule type" value="Genomic_DNA"/>
</dbReference>
<dbReference type="CDD" id="cd09627">
    <property type="entry name" value="DOMON_murB_like"/>
    <property type="match status" value="1"/>
</dbReference>
<dbReference type="Proteomes" id="UP000031549">
    <property type="component" value="Unassembled WGS sequence"/>
</dbReference>
<evidence type="ECO:0000313" key="1">
    <source>
        <dbReference type="EMBL" id="NEU76723.1"/>
    </source>
</evidence>
<proteinExistence type="predicted"/>
<gene>
    <name evidence="1" type="ORF">PI95_030495</name>
</gene>
<dbReference type="AlphaFoldDB" id="A0A846HI43"/>
<evidence type="ECO:0000313" key="2">
    <source>
        <dbReference type="Proteomes" id="UP000031549"/>
    </source>
</evidence>